<dbReference type="PANTHER" id="PTHR43877:SF5">
    <property type="entry name" value="BLL8307 PROTEIN"/>
    <property type="match status" value="1"/>
</dbReference>
<dbReference type="SUPFAM" id="SSF55729">
    <property type="entry name" value="Acyl-CoA N-acyltransferases (Nat)"/>
    <property type="match status" value="1"/>
</dbReference>
<dbReference type="InterPro" id="IPR050832">
    <property type="entry name" value="Bact_Acetyltransf"/>
</dbReference>
<dbReference type="PANTHER" id="PTHR43877">
    <property type="entry name" value="AMINOALKYLPHOSPHONATE N-ACETYLTRANSFERASE-RELATED-RELATED"/>
    <property type="match status" value="1"/>
</dbReference>
<gene>
    <name evidence="4" type="ORF">QJS35_26980</name>
</gene>
<dbReference type="CDD" id="cd04301">
    <property type="entry name" value="NAT_SF"/>
    <property type="match status" value="1"/>
</dbReference>
<dbReference type="Gene3D" id="3.40.630.30">
    <property type="match status" value="1"/>
</dbReference>
<evidence type="ECO:0000313" key="5">
    <source>
        <dbReference type="Proteomes" id="UP001493487"/>
    </source>
</evidence>
<reference evidence="4 5" key="1">
    <citation type="journal article" date="2023" name="Genome Announc.">
        <title>Pan-Genome Analyses of the Genus Cohnella and Proposal of the Novel Species Cohnella silvisoli sp. nov., Isolated from Forest Soil.</title>
        <authorList>
            <person name="Wang C."/>
            <person name="Mao L."/>
            <person name="Bao G."/>
            <person name="Zhu H."/>
        </authorList>
    </citation>
    <scope>NUCLEOTIDE SEQUENCE [LARGE SCALE GENOMIC DNA]</scope>
    <source>
        <strain evidence="4 5">NL03-T5-1</strain>
    </source>
</reference>
<evidence type="ECO:0000259" key="3">
    <source>
        <dbReference type="PROSITE" id="PS51186"/>
    </source>
</evidence>
<dbReference type="RefSeq" id="WP_232188986.1">
    <property type="nucleotide sequence ID" value="NZ_JAIOAP010000017.1"/>
</dbReference>
<evidence type="ECO:0000256" key="2">
    <source>
        <dbReference type="ARBA" id="ARBA00023315"/>
    </source>
</evidence>
<keyword evidence="2" id="KW-0012">Acyltransferase</keyword>
<evidence type="ECO:0000256" key="1">
    <source>
        <dbReference type="ARBA" id="ARBA00022679"/>
    </source>
</evidence>
<feature type="domain" description="N-acetyltransferase" evidence="3">
    <location>
        <begin position="3"/>
        <end position="152"/>
    </location>
</feature>
<proteinExistence type="predicted"/>
<accession>A0ABV1L0Z6</accession>
<dbReference type="Pfam" id="PF00583">
    <property type="entry name" value="Acetyltransf_1"/>
    <property type="match status" value="1"/>
</dbReference>
<keyword evidence="1" id="KW-0808">Transferase</keyword>
<evidence type="ECO:0000313" key="4">
    <source>
        <dbReference type="EMBL" id="MEQ4486030.1"/>
    </source>
</evidence>
<sequence>MDIKIDDLTGSVVAELLGEHLRSMALHSPPESIHALNLEGLKKPEITFWSVWERDELVGCGALKELDGQHGEIKSMRTSSSYLRKGVAKRLLEHIIEEAKRRGYRRLSLETGSMDAFEPAKRLYASMGFQFCRPFSDYIEDPHSVFMTKELISEQD</sequence>
<dbReference type="InterPro" id="IPR000182">
    <property type="entry name" value="GNAT_dom"/>
</dbReference>
<organism evidence="4 5">
    <name type="scientific">Cohnella silvisoli</name>
    <dbReference type="NCBI Taxonomy" id="2873699"/>
    <lineage>
        <taxon>Bacteria</taxon>
        <taxon>Bacillati</taxon>
        <taxon>Bacillota</taxon>
        <taxon>Bacilli</taxon>
        <taxon>Bacillales</taxon>
        <taxon>Paenibacillaceae</taxon>
        <taxon>Cohnella</taxon>
    </lineage>
</organism>
<dbReference type="EMBL" id="JASKHM010000018">
    <property type="protein sequence ID" value="MEQ4486030.1"/>
    <property type="molecule type" value="Genomic_DNA"/>
</dbReference>
<comment type="caution">
    <text evidence="4">The sequence shown here is derived from an EMBL/GenBank/DDBJ whole genome shotgun (WGS) entry which is preliminary data.</text>
</comment>
<keyword evidence="5" id="KW-1185">Reference proteome</keyword>
<dbReference type="Proteomes" id="UP001493487">
    <property type="component" value="Unassembled WGS sequence"/>
</dbReference>
<dbReference type="InterPro" id="IPR016181">
    <property type="entry name" value="Acyl_CoA_acyltransferase"/>
</dbReference>
<protein>
    <submittedName>
        <fullName evidence="4">GNAT family N-acetyltransferase</fullName>
    </submittedName>
</protein>
<dbReference type="PROSITE" id="PS51186">
    <property type="entry name" value="GNAT"/>
    <property type="match status" value="1"/>
</dbReference>
<name>A0ABV1L0Z6_9BACL</name>